<comment type="caution">
    <text evidence="1">The sequence shown here is derived from an EMBL/GenBank/DDBJ whole genome shotgun (WGS) entry which is preliminary data.</text>
</comment>
<gene>
    <name evidence="1" type="ORF">HDF16_005276</name>
</gene>
<keyword evidence="2" id="KW-1185">Reference proteome</keyword>
<dbReference type="EMBL" id="JACHIP010000015">
    <property type="protein sequence ID" value="MBB5060540.1"/>
    <property type="molecule type" value="Genomic_DNA"/>
</dbReference>
<dbReference type="AlphaFoldDB" id="A0A7W7ZIG3"/>
<proteinExistence type="predicted"/>
<name>A0A7W7ZIG3_9BACT</name>
<evidence type="ECO:0000313" key="1">
    <source>
        <dbReference type="EMBL" id="MBB5060540.1"/>
    </source>
</evidence>
<organism evidence="1 2">
    <name type="scientific">Granulicella aggregans</name>
    <dbReference type="NCBI Taxonomy" id="474949"/>
    <lineage>
        <taxon>Bacteria</taxon>
        <taxon>Pseudomonadati</taxon>
        <taxon>Acidobacteriota</taxon>
        <taxon>Terriglobia</taxon>
        <taxon>Terriglobales</taxon>
        <taxon>Acidobacteriaceae</taxon>
        <taxon>Granulicella</taxon>
    </lineage>
</organism>
<dbReference type="Proteomes" id="UP000540989">
    <property type="component" value="Unassembled WGS sequence"/>
</dbReference>
<sequence length="59" mass="6228">MKCRTSSLPLIFSPDSKLFTAETSTLPLCLQHSSLSICWTYPNSDPVSAPVSLAGGAIS</sequence>
<protein>
    <submittedName>
        <fullName evidence="1">Uncharacterized protein</fullName>
    </submittedName>
</protein>
<reference evidence="1 2" key="1">
    <citation type="submission" date="2020-08" db="EMBL/GenBank/DDBJ databases">
        <title>Genomic Encyclopedia of Type Strains, Phase IV (KMG-V): Genome sequencing to study the core and pangenomes of soil and plant-associated prokaryotes.</title>
        <authorList>
            <person name="Whitman W."/>
        </authorList>
    </citation>
    <scope>NUCLEOTIDE SEQUENCE [LARGE SCALE GENOMIC DNA]</scope>
    <source>
        <strain evidence="1 2">M8UP14</strain>
    </source>
</reference>
<accession>A0A7W7ZIG3</accession>
<evidence type="ECO:0000313" key="2">
    <source>
        <dbReference type="Proteomes" id="UP000540989"/>
    </source>
</evidence>